<dbReference type="InterPro" id="IPR016167">
    <property type="entry name" value="FAD-bd_PCMH_sub1"/>
</dbReference>
<dbReference type="GO" id="GO:0071949">
    <property type="term" value="F:FAD binding"/>
    <property type="evidence" value="ECO:0007669"/>
    <property type="project" value="InterPro"/>
</dbReference>
<keyword evidence="1" id="KW-0285">Flavoprotein</keyword>
<proteinExistence type="predicted"/>
<keyword evidence="2" id="KW-0560">Oxidoreductase</keyword>
<dbReference type="InterPro" id="IPR016166">
    <property type="entry name" value="FAD-bd_PCMH"/>
</dbReference>
<evidence type="ECO:0000313" key="5">
    <source>
        <dbReference type="Proteomes" id="UP000233343"/>
    </source>
</evidence>
<dbReference type="AlphaFoldDB" id="A0A2N0ZD83"/>
<dbReference type="InterPro" id="IPR006094">
    <property type="entry name" value="Oxid_FAD_bind_N"/>
</dbReference>
<dbReference type="Gene3D" id="1.10.45.10">
    <property type="entry name" value="Vanillyl-alcohol Oxidase, Chain A, domain 4"/>
    <property type="match status" value="1"/>
</dbReference>
<organism evidence="4 5">
    <name type="scientific">Cytobacillus horneckiae</name>
    <dbReference type="NCBI Taxonomy" id="549687"/>
    <lineage>
        <taxon>Bacteria</taxon>
        <taxon>Bacillati</taxon>
        <taxon>Bacillota</taxon>
        <taxon>Bacilli</taxon>
        <taxon>Bacillales</taxon>
        <taxon>Bacillaceae</taxon>
        <taxon>Cytobacillus</taxon>
    </lineage>
</organism>
<evidence type="ECO:0000259" key="3">
    <source>
        <dbReference type="PROSITE" id="PS51387"/>
    </source>
</evidence>
<dbReference type="Gene3D" id="3.30.70.2520">
    <property type="match status" value="1"/>
</dbReference>
<gene>
    <name evidence="4" type="ORF">CWS20_18950</name>
</gene>
<dbReference type="RefSeq" id="WP_066197516.1">
    <property type="nucleotide sequence ID" value="NZ_JARMMB010000018.1"/>
</dbReference>
<dbReference type="Pfam" id="PF04030">
    <property type="entry name" value="ALO"/>
    <property type="match status" value="1"/>
</dbReference>
<keyword evidence="5" id="KW-1185">Reference proteome</keyword>
<dbReference type="InterPro" id="IPR016171">
    <property type="entry name" value="Vanillyl_alc_oxidase_C-sub2"/>
</dbReference>
<reference evidence="4 5" key="1">
    <citation type="journal article" date="2010" name="Int. J. Syst. Evol. Microbiol.">
        <title>Bacillus horneckiae sp. nov., isolated from a spacecraft-assembly clean room.</title>
        <authorList>
            <person name="Vaishampayan P."/>
            <person name="Probst A."/>
            <person name="Krishnamurthi S."/>
            <person name="Ghosh S."/>
            <person name="Osman S."/>
            <person name="McDowall A."/>
            <person name="Ruckmani A."/>
            <person name="Mayilraj S."/>
            <person name="Venkateswaran K."/>
        </authorList>
    </citation>
    <scope>NUCLEOTIDE SEQUENCE [LARGE SCALE GENOMIC DNA]</scope>
    <source>
        <strain evidence="5">1PO1SC</strain>
    </source>
</reference>
<feature type="domain" description="FAD-binding PCMH-type" evidence="3">
    <location>
        <begin position="16"/>
        <end position="186"/>
    </location>
</feature>
<dbReference type="PANTHER" id="PTHR43762:SF1">
    <property type="entry name" value="D-ARABINONO-1,4-LACTONE OXIDASE"/>
    <property type="match status" value="1"/>
</dbReference>
<evidence type="ECO:0000256" key="2">
    <source>
        <dbReference type="ARBA" id="ARBA00023002"/>
    </source>
</evidence>
<dbReference type="PIRSF" id="PIRSF000136">
    <property type="entry name" value="LGO_GLO"/>
    <property type="match status" value="1"/>
</dbReference>
<dbReference type="InterPro" id="IPR010031">
    <property type="entry name" value="FAD_lactone_oxidase-like"/>
</dbReference>
<name>A0A2N0ZD83_9BACI</name>
<dbReference type="SUPFAM" id="SSF56176">
    <property type="entry name" value="FAD-binding/transporter-associated domain-like"/>
    <property type="match status" value="1"/>
</dbReference>
<dbReference type="PROSITE" id="PS51387">
    <property type="entry name" value="FAD_PCMH"/>
    <property type="match status" value="1"/>
</dbReference>
<evidence type="ECO:0000313" key="4">
    <source>
        <dbReference type="EMBL" id="PKG27464.1"/>
    </source>
</evidence>
<dbReference type="InterPro" id="IPR007173">
    <property type="entry name" value="ALO_C"/>
</dbReference>
<comment type="caution">
    <text evidence="4">The sequence shown here is derived from an EMBL/GenBank/DDBJ whole genome shotgun (WGS) entry which is preliminary data.</text>
</comment>
<dbReference type="InterPro" id="IPR016169">
    <property type="entry name" value="FAD-bd_PCMH_sub2"/>
</dbReference>
<dbReference type="Gene3D" id="3.30.465.10">
    <property type="match status" value="1"/>
</dbReference>
<sequence>MRIQFGKTWRNWAATSESKPAQIMYPETINEVQEIVREAKLNNNKIRVVGAGHSFTHLANTNDCLISLDRLSGLEAIDDENGTATVFAGTRLYEIAAYLGNQGYAQENLGDINVQSIAGAISTGTHGTGRQFGNISTQVIELQLVTANGEILTLSEKESPQLFKASLVSLGTFGIIVKVSLKIIKSPIYLYRSDKLQFQELEHQLESLMKKNRHFEFFLFPYSDTVQVKTMNAVSGKSQNLSWHKLKTLVMENYLFFLISEICRLYPKSSSFFSKISAKAIGKEKIQAKSHQLFATPRKVRFCEMEYCIPIEQFMPALLEIRRAMDGKHFNVHFPIECRTVKSDDIWLSPSYKRESAYIAFHMYKGMDYEPFFVEMEEIMKKYNGRPHWGKMHTRTYEELKEIYPKLNDFLAYRKQLDPDGLFVNQYLKNMLNIQEDKAMERTS</sequence>
<dbReference type="InterPro" id="IPR036318">
    <property type="entry name" value="FAD-bd_PCMH-like_sf"/>
</dbReference>
<dbReference type="Pfam" id="PF01565">
    <property type="entry name" value="FAD_binding_4"/>
    <property type="match status" value="1"/>
</dbReference>
<dbReference type="GO" id="GO:0003885">
    <property type="term" value="F:D-arabinono-1,4-lactone oxidase activity"/>
    <property type="evidence" value="ECO:0007669"/>
    <property type="project" value="InterPro"/>
</dbReference>
<dbReference type="PANTHER" id="PTHR43762">
    <property type="entry name" value="L-GULONOLACTONE OXIDASE"/>
    <property type="match status" value="1"/>
</dbReference>
<protein>
    <submittedName>
        <fullName evidence="4">FAD-binding oxidoreductase</fullName>
    </submittedName>
</protein>
<dbReference type="Gene3D" id="3.30.43.10">
    <property type="entry name" value="Uridine Diphospho-n-acetylenolpyruvylglucosamine Reductase, domain 2"/>
    <property type="match status" value="1"/>
</dbReference>
<evidence type="ECO:0000256" key="1">
    <source>
        <dbReference type="ARBA" id="ARBA00022630"/>
    </source>
</evidence>
<dbReference type="EMBL" id="PISD01000043">
    <property type="protein sequence ID" value="PKG27464.1"/>
    <property type="molecule type" value="Genomic_DNA"/>
</dbReference>
<dbReference type="Proteomes" id="UP000233343">
    <property type="component" value="Unassembled WGS sequence"/>
</dbReference>
<dbReference type="NCBIfam" id="TIGR01679">
    <property type="entry name" value="bact_FAD_ox"/>
    <property type="match status" value="1"/>
</dbReference>
<accession>A0A2N0ZD83</accession>
<dbReference type="GO" id="GO:0016020">
    <property type="term" value="C:membrane"/>
    <property type="evidence" value="ECO:0007669"/>
    <property type="project" value="InterPro"/>
</dbReference>